<dbReference type="Pfam" id="PF02020">
    <property type="entry name" value="W2"/>
    <property type="match status" value="1"/>
</dbReference>
<evidence type="ECO:0000256" key="3">
    <source>
        <dbReference type="ARBA" id="ARBA00022490"/>
    </source>
</evidence>
<dbReference type="OrthoDB" id="424572at2759"/>
<accession>A0A1R1YT44</accession>
<feature type="region of interest" description="Disordered" evidence="9">
    <location>
        <begin position="671"/>
        <end position="691"/>
    </location>
</feature>
<evidence type="ECO:0000256" key="6">
    <source>
        <dbReference type="ARBA" id="ARBA00044144"/>
    </source>
</evidence>
<evidence type="ECO:0000259" key="10">
    <source>
        <dbReference type="PROSITE" id="PS51363"/>
    </source>
</evidence>
<evidence type="ECO:0000256" key="1">
    <source>
        <dbReference type="ARBA" id="ARBA00004514"/>
    </source>
</evidence>
<evidence type="ECO:0000256" key="9">
    <source>
        <dbReference type="SAM" id="MobiDB-lite"/>
    </source>
</evidence>
<dbReference type="PANTHER" id="PTHR45887:SF1">
    <property type="entry name" value="TRANSLATION INITIATION FACTOR EIF-2B SUBUNIT EPSILON"/>
    <property type="match status" value="1"/>
</dbReference>
<feature type="region of interest" description="Disordered" evidence="9">
    <location>
        <begin position="432"/>
        <end position="461"/>
    </location>
</feature>
<evidence type="ECO:0000256" key="8">
    <source>
        <dbReference type="ARBA" id="ARBA00046432"/>
    </source>
</evidence>
<evidence type="ECO:0000256" key="2">
    <source>
        <dbReference type="ARBA" id="ARBA00007878"/>
    </source>
</evidence>
<sequence length="691" mass="77377">MIQSKWGKPNCSIDVRIHVAKEATSVGDFMRSLDGQSLIKSDFILCSATFVSNMNLTEILKQHHLRKKRDKNQIMTLILKEADPKHHLQSSTEQQTVFFTSNHENRILHVDSFPKFPAKKKIDVPKEIFKSSVEVNVLANLIDTSISICSLDVLALFSENFDYQTIIGDFVKGICTSDLLNSTIYAEIIDSGVHGKGCYAAGISGTRSYAQVAFDIINRWTYPISPDLFPTGPNKNYYNYNRNNVYLGNNIVLARTCTVGPRSMVGHNSKLEANIIFRDSVCGDSAFIDSNSNIFDSHLFQSVKIGKNCNISSTIIGSNVTILDNVTLENGCIIGDNVIIGPNVRVPKFTRIFLPGLNNDGSERSNQLNSSNKPTLNSKGYDSSFVGSDGVGCMWVNENDEEDWESEVADPRCELLDHIGFKISDLQLEHEEAHDDFQSDSDYSTGSGSDSDSDGSMNGFESEGYYEKAQKTLDIKKQSDFKNELAATIKRAFEENHSVATAALELNTLRMAYDGNLELMRRVIIESVIGQIDVHKHYSESSSAEGAKNMGARVKTLLQKWSVLISKNIYSVADQGDSIGIVFEYLIDLPDSLPNKDSAKYDEKFHLFLSKLFLAIIRFLYEFDVLEEDSIINWHSNKTDEDDDDDDEDIKPALSEIEKTLVSGLDKFVEWLDEDENDDSDDDEDEDDESD</sequence>
<dbReference type="CDD" id="cd11558">
    <property type="entry name" value="W2_eIF2B_epsilon"/>
    <property type="match status" value="1"/>
</dbReference>
<dbReference type="Gene3D" id="1.25.40.180">
    <property type="match status" value="1"/>
</dbReference>
<comment type="subunit">
    <text evidence="8">Component of the translation initiation factor 2B (eIF2B) complex which is a heterodecamer of two sets of five different subunits: alpha, beta, gamma, delta and epsilon. Subunits alpha, beta and delta comprise a regulatory subcomplex and subunits epsilon and gamma comprise a catalytic subcomplex. Within the complex, the hexameric regulatory complex resides at the center, with the two heterodimeric catalytic subcomplexes bound on opposite sides.</text>
</comment>
<dbReference type="SUPFAM" id="SSF51161">
    <property type="entry name" value="Trimeric LpxA-like enzymes"/>
    <property type="match status" value="1"/>
</dbReference>
<evidence type="ECO:0000256" key="4">
    <source>
        <dbReference type="ARBA" id="ARBA00022540"/>
    </source>
</evidence>
<dbReference type="PROSITE" id="PS51363">
    <property type="entry name" value="W2"/>
    <property type="match status" value="1"/>
</dbReference>
<feature type="compositionally biased region" description="Polar residues" evidence="9">
    <location>
        <begin position="364"/>
        <end position="381"/>
    </location>
</feature>
<dbReference type="InterPro" id="IPR011004">
    <property type="entry name" value="Trimer_LpxA-like_sf"/>
</dbReference>
<name>A0A1R1YT44_9FUNG</name>
<evidence type="ECO:0000313" key="12">
    <source>
        <dbReference type="Proteomes" id="UP000187429"/>
    </source>
</evidence>
<dbReference type="Gene3D" id="2.160.10.10">
    <property type="entry name" value="Hexapeptide repeat proteins"/>
    <property type="match status" value="1"/>
</dbReference>
<keyword evidence="12" id="KW-1185">Reference proteome</keyword>
<dbReference type="InterPro" id="IPR044123">
    <property type="entry name" value="W2_eIF2B_epsilon"/>
</dbReference>
<reference evidence="12" key="1">
    <citation type="submission" date="2017-01" db="EMBL/GenBank/DDBJ databases">
        <authorList>
            <person name="Wang Y."/>
            <person name="White M."/>
            <person name="Kvist S."/>
            <person name="Moncalvo J.-M."/>
        </authorList>
    </citation>
    <scope>NUCLEOTIDE SEQUENCE [LARGE SCALE GENOMIC DNA]</scope>
    <source>
        <strain evidence="12">ID-206-W2</strain>
    </source>
</reference>
<dbReference type="GO" id="GO:0003743">
    <property type="term" value="F:translation initiation factor activity"/>
    <property type="evidence" value="ECO:0007669"/>
    <property type="project" value="UniProtKB-KW"/>
</dbReference>
<dbReference type="SUPFAM" id="SSF53448">
    <property type="entry name" value="Nucleotide-diphospho-sugar transferases"/>
    <property type="match status" value="1"/>
</dbReference>
<dbReference type="InterPro" id="IPR051956">
    <property type="entry name" value="eIF2B_epsilon"/>
</dbReference>
<dbReference type="Gene3D" id="3.90.550.10">
    <property type="entry name" value="Spore Coat Polysaccharide Biosynthesis Protein SpsA, Chain A"/>
    <property type="match status" value="1"/>
</dbReference>
<dbReference type="AlphaFoldDB" id="A0A1R1YT44"/>
<evidence type="ECO:0000256" key="7">
    <source>
        <dbReference type="ARBA" id="ARBA00044345"/>
    </source>
</evidence>
<dbReference type="GO" id="GO:0005851">
    <property type="term" value="C:eukaryotic translation initiation factor 2B complex"/>
    <property type="evidence" value="ECO:0007669"/>
    <property type="project" value="TreeGrafter"/>
</dbReference>
<gene>
    <name evidence="11" type="ORF">AYI69_g456</name>
</gene>
<comment type="caution">
    <text evidence="11">The sequence shown here is derived from an EMBL/GenBank/DDBJ whole genome shotgun (WGS) entry which is preliminary data.</text>
</comment>
<keyword evidence="4 11" id="KW-0396">Initiation factor</keyword>
<keyword evidence="5" id="KW-0648">Protein biosynthesis</keyword>
<dbReference type="SUPFAM" id="SSF48371">
    <property type="entry name" value="ARM repeat"/>
    <property type="match status" value="1"/>
</dbReference>
<dbReference type="InterPro" id="IPR029044">
    <property type="entry name" value="Nucleotide-diphossugar_trans"/>
</dbReference>
<comment type="similarity">
    <text evidence="2">Belongs to the eIF-2B gamma/epsilon subunits family.</text>
</comment>
<proteinExistence type="inferred from homology"/>
<feature type="compositionally biased region" description="Low complexity" evidence="9">
    <location>
        <begin position="440"/>
        <end position="456"/>
    </location>
</feature>
<dbReference type="GO" id="GO:0005085">
    <property type="term" value="F:guanyl-nucleotide exchange factor activity"/>
    <property type="evidence" value="ECO:0007669"/>
    <property type="project" value="InterPro"/>
</dbReference>
<dbReference type="EMBL" id="LSSM01000107">
    <property type="protein sequence ID" value="OMJ30015.1"/>
    <property type="molecule type" value="Genomic_DNA"/>
</dbReference>
<dbReference type="Proteomes" id="UP000187429">
    <property type="component" value="Unassembled WGS sequence"/>
</dbReference>
<dbReference type="InterPro" id="IPR003307">
    <property type="entry name" value="W2_domain"/>
</dbReference>
<dbReference type="InterPro" id="IPR056764">
    <property type="entry name" value="LbH_EIF2B3/5"/>
</dbReference>
<feature type="domain" description="W2" evidence="10">
    <location>
        <begin position="475"/>
        <end position="682"/>
    </location>
</feature>
<evidence type="ECO:0000256" key="5">
    <source>
        <dbReference type="ARBA" id="ARBA00022917"/>
    </source>
</evidence>
<feature type="region of interest" description="Disordered" evidence="9">
    <location>
        <begin position="362"/>
        <end position="382"/>
    </location>
</feature>
<evidence type="ECO:0000313" key="11">
    <source>
        <dbReference type="EMBL" id="OMJ30015.1"/>
    </source>
</evidence>
<keyword evidence="3" id="KW-0963">Cytoplasm</keyword>
<protein>
    <recommendedName>
        <fullName evidence="6">Translation initiation factor eIF2B subunit epsilon</fullName>
    </recommendedName>
    <alternativeName>
        <fullName evidence="7">eIF2B GDP-GTP exchange factor subunit epsilon</fullName>
    </alternativeName>
</protein>
<dbReference type="InterPro" id="IPR016024">
    <property type="entry name" value="ARM-type_fold"/>
</dbReference>
<comment type="subcellular location">
    <subcellularLocation>
        <location evidence="1">Cytoplasm</location>
        <location evidence="1">Cytosol</location>
    </subcellularLocation>
</comment>
<dbReference type="GO" id="GO:0031369">
    <property type="term" value="F:translation initiation factor binding"/>
    <property type="evidence" value="ECO:0007669"/>
    <property type="project" value="InterPro"/>
</dbReference>
<organism evidence="11 12">
    <name type="scientific">Smittium culicis</name>
    <dbReference type="NCBI Taxonomy" id="133412"/>
    <lineage>
        <taxon>Eukaryota</taxon>
        <taxon>Fungi</taxon>
        <taxon>Fungi incertae sedis</taxon>
        <taxon>Zoopagomycota</taxon>
        <taxon>Kickxellomycotina</taxon>
        <taxon>Harpellomycetes</taxon>
        <taxon>Harpellales</taxon>
        <taxon>Legeriomycetaceae</taxon>
        <taxon>Smittium</taxon>
    </lineage>
</organism>
<dbReference type="PANTHER" id="PTHR45887">
    <property type="entry name" value="TRANSLATION INITIATION FACTOR EIF-2B SUBUNIT EPSILON"/>
    <property type="match status" value="1"/>
</dbReference>
<dbReference type="Pfam" id="PF25084">
    <property type="entry name" value="LbH_EIF2B"/>
    <property type="match status" value="1"/>
</dbReference>